<accession>A0A4Z2FB64</accession>
<comment type="caution">
    <text evidence="2">The sequence shown here is derived from an EMBL/GenBank/DDBJ whole genome shotgun (WGS) entry which is preliminary data.</text>
</comment>
<gene>
    <name evidence="2" type="ORF">EYF80_051711</name>
</gene>
<dbReference type="AlphaFoldDB" id="A0A4Z2FB64"/>
<proteinExistence type="predicted"/>
<feature type="signal peptide" evidence="1">
    <location>
        <begin position="1"/>
        <end position="22"/>
    </location>
</feature>
<evidence type="ECO:0000313" key="2">
    <source>
        <dbReference type="EMBL" id="TNN38131.1"/>
    </source>
</evidence>
<dbReference type="EMBL" id="SRLO01001402">
    <property type="protein sequence ID" value="TNN38131.1"/>
    <property type="molecule type" value="Genomic_DNA"/>
</dbReference>
<feature type="chain" id="PRO_5021195361" evidence="1">
    <location>
        <begin position="23"/>
        <end position="100"/>
    </location>
</feature>
<reference evidence="2 3" key="1">
    <citation type="submission" date="2019-03" db="EMBL/GenBank/DDBJ databases">
        <title>First draft genome of Liparis tanakae, snailfish: a comprehensive survey of snailfish specific genes.</title>
        <authorList>
            <person name="Kim W."/>
            <person name="Song I."/>
            <person name="Jeong J.-H."/>
            <person name="Kim D."/>
            <person name="Kim S."/>
            <person name="Ryu S."/>
            <person name="Song J.Y."/>
            <person name="Lee S.K."/>
        </authorList>
    </citation>
    <scope>NUCLEOTIDE SEQUENCE [LARGE SCALE GENOMIC DNA]</scope>
    <source>
        <tissue evidence="2">Muscle</tissue>
    </source>
</reference>
<organism evidence="2 3">
    <name type="scientific">Liparis tanakae</name>
    <name type="common">Tanaka's snailfish</name>
    <dbReference type="NCBI Taxonomy" id="230148"/>
    <lineage>
        <taxon>Eukaryota</taxon>
        <taxon>Metazoa</taxon>
        <taxon>Chordata</taxon>
        <taxon>Craniata</taxon>
        <taxon>Vertebrata</taxon>
        <taxon>Euteleostomi</taxon>
        <taxon>Actinopterygii</taxon>
        <taxon>Neopterygii</taxon>
        <taxon>Teleostei</taxon>
        <taxon>Neoteleostei</taxon>
        <taxon>Acanthomorphata</taxon>
        <taxon>Eupercaria</taxon>
        <taxon>Perciformes</taxon>
        <taxon>Cottioidei</taxon>
        <taxon>Cottales</taxon>
        <taxon>Liparidae</taxon>
        <taxon>Liparis</taxon>
    </lineage>
</organism>
<keyword evidence="1" id="KW-0732">Signal</keyword>
<protein>
    <submittedName>
        <fullName evidence="2">Uncharacterized protein</fullName>
    </submittedName>
</protein>
<evidence type="ECO:0000256" key="1">
    <source>
        <dbReference type="SAM" id="SignalP"/>
    </source>
</evidence>
<keyword evidence="3" id="KW-1185">Reference proteome</keyword>
<dbReference type="Proteomes" id="UP000314294">
    <property type="component" value="Unassembled WGS sequence"/>
</dbReference>
<name>A0A4Z2FB64_9TELE</name>
<sequence>MASRRLGDLPPALASLVAVLLASEQTLAPRQLATRLGPLRDQLLRATPEINTQQAWNARGEERLPCNRIHERFGSVTSLDARPGAMRFTDARHLCVVRCG</sequence>
<evidence type="ECO:0000313" key="3">
    <source>
        <dbReference type="Proteomes" id="UP000314294"/>
    </source>
</evidence>